<organism evidence="1 2">
    <name type="scientific">Halobellus clavatus</name>
    <dbReference type="NCBI Taxonomy" id="660517"/>
    <lineage>
        <taxon>Archaea</taxon>
        <taxon>Methanobacteriati</taxon>
        <taxon>Methanobacteriota</taxon>
        <taxon>Stenosarchaea group</taxon>
        <taxon>Halobacteria</taxon>
        <taxon>Halobacteriales</taxon>
        <taxon>Haloferacaceae</taxon>
        <taxon>Halobellus</taxon>
    </lineage>
</organism>
<dbReference type="STRING" id="660517.SAMN04487946_107114"/>
<proteinExistence type="predicted"/>
<reference evidence="2" key="1">
    <citation type="submission" date="2016-10" db="EMBL/GenBank/DDBJ databases">
        <authorList>
            <person name="Varghese N."/>
            <person name="Submissions S."/>
        </authorList>
    </citation>
    <scope>NUCLEOTIDE SEQUENCE [LARGE SCALE GENOMIC DNA]</scope>
    <source>
        <strain evidence="2">CGMCC 1.10118</strain>
    </source>
</reference>
<protein>
    <submittedName>
        <fullName evidence="1">Uncharacterized protein</fullName>
    </submittedName>
</protein>
<dbReference type="Proteomes" id="UP000199170">
    <property type="component" value="Unassembled WGS sequence"/>
</dbReference>
<dbReference type="EMBL" id="FNPB01000007">
    <property type="protein sequence ID" value="SDY15475.1"/>
    <property type="molecule type" value="Genomic_DNA"/>
</dbReference>
<keyword evidence="2" id="KW-1185">Reference proteome</keyword>
<evidence type="ECO:0000313" key="2">
    <source>
        <dbReference type="Proteomes" id="UP000199170"/>
    </source>
</evidence>
<sequence>MPIIAKVYFSHPEMALAGVIGSLPDITIRVLQEVSTDPVSDKSFFIMETDQCEVLERELATDHTVKYAQRVSHYEEWPVYGIEFSPKRYFWGPK</sequence>
<dbReference type="OrthoDB" id="156233at2157"/>
<accession>A0A1H3HJT2</accession>
<name>A0A1H3HJT2_9EURY</name>
<dbReference type="RefSeq" id="WP_139175745.1">
    <property type="nucleotide sequence ID" value="NZ_FNPB01000007.1"/>
</dbReference>
<dbReference type="AlphaFoldDB" id="A0A1H3HJT2"/>
<gene>
    <name evidence="1" type="ORF">SAMN04487946_107114</name>
</gene>
<evidence type="ECO:0000313" key="1">
    <source>
        <dbReference type="EMBL" id="SDY15475.1"/>
    </source>
</evidence>